<dbReference type="RefSeq" id="WP_284293588.1">
    <property type="nucleotide sequence ID" value="NZ_BSUK01000001.1"/>
</dbReference>
<reference evidence="5" key="1">
    <citation type="journal article" date="2019" name="Int. J. Syst. Evol. Microbiol.">
        <title>The Global Catalogue of Microorganisms (GCM) 10K type strain sequencing project: providing services to taxonomists for standard genome sequencing and annotation.</title>
        <authorList>
            <consortium name="The Broad Institute Genomics Platform"/>
            <consortium name="The Broad Institute Genome Sequencing Center for Infectious Disease"/>
            <person name="Wu L."/>
            <person name="Ma J."/>
        </authorList>
    </citation>
    <scope>NUCLEOTIDE SEQUENCE [LARGE SCALE GENOMIC DNA]</scope>
    <source>
        <strain evidence="5">NBRC 106348</strain>
    </source>
</reference>
<dbReference type="Gene3D" id="3.40.50.2000">
    <property type="entry name" value="Glycogen Phosphorylase B"/>
    <property type="match status" value="1"/>
</dbReference>
<protein>
    <recommendedName>
        <fullName evidence="3">Glycosyltransferase subfamily 4-like N-terminal domain-containing protein</fullName>
    </recommendedName>
</protein>
<evidence type="ECO:0000259" key="3">
    <source>
        <dbReference type="Pfam" id="PF13439"/>
    </source>
</evidence>
<gene>
    <name evidence="4" type="ORF">GCM10025864_26530</name>
</gene>
<accession>A0ABQ6I2A8</accession>
<name>A0ABQ6I2A8_9MICO</name>
<dbReference type="Proteomes" id="UP001157091">
    <property type="component" value="Unassembled WGS sequence"/>
</dbReference>
<evidence type="ECO:0000256" key="2">
    <source>
        <dbReference type="ARBA" id="ARBA00022679"/>
    </source>
</evidence>
<dbReference type="Pfam" id="PF13439">
    <property type="entry name" value="Glyco_transf_4"/>
    <property type="match status" value="1"/>
</dbReference>
<keyword evidence="1" id="KW-0328">Glycosyltransferase</keyword>
<evidence type="ECO:0000256" key="1">
    <source>
        <dbReference type="ARBA" id="ARBA00022676"/>
    </source>
</evidence>
<organism evidence="4 5">
    <name type="scientific">Luteimicrobium album</name>
    <dbReference type="NCBI Taxonomy" id="1054550"/>
    <lineage>
        <taxon>Bacteria</taxon>
        <taxon>Bacillati</taxon>
        <taxon>Actinomycetota</taxon>
        <taxon>Actinomycetes</taxon>
        <taxon>Micrococcales</taxon>
        <taxon>Luteimicrobium</taxon>
    </lineage>
</organism>
<feature type="domain" description="Glycosyltransferase subfamily 4-like N-terminal" evidence="3">
    <location>
        <begin position="122"/>
        <end position="189"/>
    </location>
</feature>
<dbReference type="InterPro" id="IPR028098">
    <property type="entry name" value="Glyco_trans_4-like_N"/>
</dbReference>
<dbReference type="EMBL" id="BSUK01000001">
    <property type="protein sequence ID" value="GMA24894.1"/>
    <property type="molecule type" value="Genomic_DNA"/>
</dbReference>
<evidence type="ECO:0000313" key="5">
    <source>
        <dbReference type="Proteomes" id="UP001157091"/>
    </source>
</evidence>
<keyword evidence="5" id="KW-1185">Reference proteome</keyword>
<keyword evidence="2" id="KW-0808">Transferase</keyword>
<dbReference type="SUPFAM" id="SSF53756">
    <property type="entry name" value="UDP-Glycosyltransferase/glycogen phosphorylase"/>
    <property type="match status" value="1"/>
</dbReference>
<sequence length="232" mass="24285">MAQRLTHLITPGDHYSPLTGSAVPTVVHGLSSATPVGEASPVVVVARGTYAERYDDARIVEYDDHVPGRLAGKAMRYVDPVCGAVLGTRPAARRRSRPAVEASGQGDGVVLAHNLPQSVPLLHAAGHASALYAHNQLLGTYTSREASRALDGATAIVAVSDYLADALSERLPPRLRSRVTVVRNGVDADQFAAPERVDDGVVDVAFIGRVIPEKGSTSSSRPWSGPGVPTSG</sequence>
<proteinExistence type="predicted"/>
<comment type="caution">
    <text evidence="4">The sequence shown here is derived from an EMBL/GenBank/DDBJ whole genome shotgun (WGS) entry which is preliminary data.</text>
</comment>
<evidence type="ECO:0000313" key="4">
    <source>
        <dbReference type="EMBL" id="GMA24894.1"/>
    </source>
</evidence>